<proteinExistence type="predicted"/>
<keyword evidence="1" id="KW-0812">Transmembrane</keyword>
<sequence>MEKARTTNTKIRWFINIFLIIVMLLTTIFVSIFYLKPQLKTESSTRIQGTNTTLKVNETSNQNLANKNLPSKKEILEKVKRYLQNTNNSLSTYDISSNGKNLLSIKNYNAKTDEEKINFIKSLINKPYLTFTDSDGNPIFYRGKFQSKLDPNRKTLQDFLNGDPADFMPDLVQNPASATNNQGYTNRVSLKFTEDGWKEYIKYGTEAYYLYLYRGLAASNMYAWLNLKEFIQKHKNDEGWDGNPVKFAYADGRLAPEEKSDGKDKNKKNAPKYKINPYLKEIARNYLIASGHPLSFVPSNSSLSSHIFLPNENKNGYSDEQVASAINYAMSPFELTEEYTYYITTSFAATNKYLIVLGALYAMFAVFLLVRYRFFGLIAAISIAFFIVIVLTTFVTLGILITPIIAITIIVALILAFDLIHNFLDNIKRDIQEGGNAIKAINKSTKTSLITSLDAIVSLIIMAIFATYISVSYSNAIGVSLFIVIFSCFFIASILNTLLLHSFAKIETFDKAAKYILWSNKYSQVAYTKVNLISKAKFFLIGFAIFLLIVIIVPTSVGLASSQMKNGINLSPELKGGFDYFLKPNLYWTESETQSIIDQINSTLSTSTKNLTISKVLFGTGIKQNYGILINSPVDIMDQLNNIKSSVNSTSPLYSLWQNSNIIKNEIIAGGLSADISFSALIILCSLLVVGIYQMIRYSWVTLVILFVKAISIIVLTLGFLLITYSQLNINVLDALILANVFVAYDTAINNSMLNFELKKDLNTKNFVYTDSKLEEIFKKHTIDMFSRQIALLAIGIVLIPLILTLMTTTNKTLVLTLSYSIISLFFVNMFLIPMIKLSIFKAKYRLKAKRIENKYWQSKSVEEQMFIGINDYAM</sequence>
<feature type="transmembrane region" description="Helical" evidence="1">
    <location>
        <begin position="538"/>
        <end position="560"/>
    </location>
</feature>
<accession>A0A448ZXY7</accession>
<feature type="transmembrane region" description="Helical" evidence="1">
    <location>
        <begin position="449"/>
        <end position="471"/>
    </location>
</feature>
<dbReference type="EMBL" id="LR214939">
    <property type="protein sequence ID" value="VEU56117.1"/>
    <property type="molecule type" value="Genomic_DNA"/>
</dbReference>
<feature type="transmembrane region" description="Helical" evidence="1">
    <location>
        <begin position="401"/>
        <end position="420"/>
    </location>
</feature>
<protein>
    <submittedName>
        <fullName evidence="2">Bifunctional preprotein translocase subunit SecD/SecF</fullName>
    </submittedName>
</protein>
<feature type="transmembrane region" description="Helical" evidence="1">
    <location>
        <begin position="477"/>
        <end position="499"/>
    </location>
</feature>
<feature type="transmembrane region" description="Helical" evidence="1">
    <location>
        <begin position="790"/>
        <end position="808"/>
    </location>
</feature>
<dbReference type="SUPFAM" id="SSF82866">
    <property type="entry name" value="Multidrug efflux transporter AcrB transmembrane domain"/>
    <property type="match status" value="1"/>
</dbReference>
<feature type="transmembrane region" description="Helical" evidence="1">
    <location>
        <begin position="820"/>
        <end position="841"/>
    </location>
</feature>
<feature type="transmembrane region" description="Helical" evidence="1">
    <location>
        <begin position="12"/>
        <end position="35"/>
    </location>
</feature>
<geneLocation type="plasmid" evidence="2">
    <name>2</name>
</geneLocation>
<name>A0A448ZXY7_METSV</name>
<keyword evidence="2" id="KW-0614">Plasmid</keyword>
<feature type="transmembrane region" description="Helical" evidence="1">
    <location>
        <begin position="700"/>
        <end position="724"/>
    </location>
</feature>
<dbReference type="AlphaFoldDB" id="A0A448ZXY7"/>
<dbReference type="RefSeq" id="WP_024543990.1">
    <property type="nucleotide sequence ID" value="NZ_LR214938.2"/>
</dbReference>
<organism evidence="2">
    <name type="scientific">Metamycoplasma salivarium</name>
    <name type="common">Mycoplasma salivarium</name>
    <dbReference type="NCBI Taxonomy" id="2124"/>
    <lineage>
        <taxon>Bacteria</taxon>
        <taxon>Bacillati</taxon>
        <taxon>Mycoplasmatota</taxon>
        <taxon>Mycoplasmoidales</taxon>
        <taxon>Metamycoplasmataceae</taxon>
        <taxon>Metamycoplasma</taxon>
    </lineage>
</organism>
<keyword evidence="1" id="KW-0472">Membrane</keyword>
<feature type="transmembrane region" description="Helical" evidence="1">
    <location>
        <begin position="730"/>
        <end position="749"/>
    </location>
</feature>
<feature type="transmembrane region" description="Helical" evidence="1">
    <location>
        <begin position="667"/>
        <end position="693"/>
    </location>
</feature>
<dbReference type="NCBIfam" id="NF046001">
    <property type="entry name" value="SecDF_plasm"/>
    <property type="match status" value="1"/>
</dbReference>
<keyword evidence="1" id="KW-1133">Transmembrane helix</keyword>
<evidence type="ECO:0000313" key="2">
    <source>
        <dbReference type="EMBL" id="VEU56117.1"/>
    </source>
</evidence>
<feature type="transmembrane region" description="Helical" evidence="1">
    <location>
        <begin position="377"/>
        <end position="395"/>
    </location>
</feature>
<gene>
    <name evidence="2" type="primary">secDF_2</name>
    <name evidence="2" type="ORF">NCTC10113_01000</name>
</gene>
<evidence type="ECO:0000256" key="1">
    <source>
        <dbReference type="SAM" id="Phobius"/>
    </source>
</evidence>
<dbReference type="Gene3D" id="1.20.1640.10">
    <property type="entry name" value="Multidrug efflux transporter AcrB transmembrane domain"/>
    <property type="match status" value="1"/>
</dbReference>
<feature type="transmembrane region" description="Helical" evidence="1">
    <location>
        <begin position="353"/>
        <end position="370"/>
    </location>
</feature>
<reference evidence="2" key="1">
    <citation type="submission" date="2019-01" db="EMBL/GenBank/DDBJ databases">
        <authorList>
            <consortium name="Pathogen Informatics"/>
        </authorList>
    </citation>
    <scope>NUCLEOTIDE SEQUENCE [LARGE SCALE GENOMIC DNA]</scope>
    <source>
        <strain evidence="2">NCTC10113</strain>
    </source>
</reference>